<sequence length="174" mass="18782">MTKHITPAIVATFAALGFTPVDASKVMTFDDAEPLADADTPAIFYHVGIDTYAAYAPEVVDGMYDGQLEGLRAIAVVDNDVSAANITHFRDVPLEVIAVGDLAEFVAQRAFSPKFFDLRIAKQCVAHAKQALSDLEGDDCADPDEFDLCSKNVLDAAMHLRAMPVAYFRPAAMI</sequence>
<keyword evidence="1" id="KW-0732">Signal</keyword>
<dbReference type="RefSeq" id="WP_152838898.1">
    <property type="nucleotide sequence ID" value="NZ_WHUG01000005.1"/>
</dbReference>
<proteinExistence type="predicted"/>
<organism evidence="2 3">
    <name type="scientific">Rugamonas aquatica</name>
    <dbReference type="NCBI Taxonomy" id="2743357"/>
    <lineage>
        <taxon>Bacteria</taxon>
        <taxon>Pseudomonadati</taxon>
        <taxon>Pseudomonadota</taxon>
        <taxon>Betaproteobacteria</taxon>
        <taxon>Burkholderiales</taxon>
        <taxon>Oxalobacteraceae</taxon>
        <taxon>Telluria group</taxon>
        <taxon>Rugamonas</taxon>
    </lineage>
</organism>
<evidence type="ECO:0000256" key="1">
    <source>
        <dbReference type="SAM" id="SignalP"/>
    </source>
</evidence>
<keyword evidence="3" id="KW-1185">Reference proteome</keyword>
<feature type="chain" id="PRO_5025556423" evidence="1">
    <location>
        <begin position="24"/>
        <end position="174"/>
    </location>
</feature>
<dbReference type="AlphaFoldDB" id="A0A6A7N3S3"/>
<protein>
    <submittedName>
        <fullName evidence="2">Uncharacterized protein</fullName>
    </submittedName>
</protein>
<feature type="signal peptide" evidence="1">
    <location>
        <begin position="1"/>
        <end position="23"/>
    </location>
</feature>
<dbReference type="Proteomes" id="UP000440498">
    <property type="component" value="Unassembled WGS sequence"/>
</dbReference>
<gene>
    <name evidence="2" type="ORF">GEV02_15855</name>
</gene>
<accession>A0A6A7N3S3</accession>
<reference evidence="2 3" key="1">
    <citation type="submission" date="2019-10" db="EMBL/GenBank/DDBJ databases">
        <title>Two novel species isolated from a subtropical stream in China.</title>
        <authorList>
            <person name="Lu H."/>
        </authorList>
    </citation>
    <scope>NUCLEOTIDE SEQUENCE [LARGE SCALE GENOMIC DNA]</scope>
    <source>
        <strain evidence="2 3">FT29W</strain>
    </source>
</reference>
<evidence type="ECO:0000313" key="3">
    <source>
        <dbReference type="Proteomes" id="UP000440498"/>
    </source>
</evidence>
<name>A0A6A7N3S3_9BURK</name>
<comment type="caution">
    <text evidence="2">The sequence shown here is derived from an EMBL/GenBank/DDBJ whole genome shotgun (WGS) entry which is preliminary data.</text>
</comment>
<dbReference type="EMBL" id="WHUG01000005">
    <property type="protein sequence ID" value="MQA39627.1"/>
    <property type="molecule type" value="Genomic_DNA"/>
</dbReference>
<evidence type="ECO:0000313" key="2">
    <source>
        <dbReference type="EMBL" id="MQA39627.1"/>
    </source>
</evidence>